<reference evidence="1 2" key="1">
    <citation type="submission" date="2023-02" db="EMBL/GenBank/DDBJ databases">
        <title>Evolution of Hrp T3SS in non-pathogenic Pseudomonas fluorescens.</title>
        <authorList>
            <person name="Liao K."/>
            <person name="Wei H."/>
            <person name="Gu Y."/>
        </authorList>
    </citation>
    <scope>NUCLEOTIDE SEQUENCE [LARGE SCALE GENOMIC DNA]</scope>
    <source>
        <strain evidence="1 2">FP1935</strain>
    </source>
</reference>
<accession>A0ABY9F1F5</accession>
<evidence type="ECO:0000313" key="2">
    <source>
        <dbReference type="Proteomes" id="UP001239418"/>
    </source>
</evidence>
<sequence>MENLEYRKLQGMEVEFVSGRLEENLRERAIGYTVTFNLVLDFTHFVQMANVYIPNYLKEAANAIRPELGGLAYHNNYRPFNSDAGTIVNNAKLFELFTNRDSYMEGWIGGEMERRYSKPEFTIVGDKLSITARQDFRWEDEGRQIEIKDLGIIPFHWALTLIEQLEKESEKLTPVSRVTLMYTQEESVVIDGVKMLKGVRYINGKALSFGPITDKQVLTAG</sequence>
<gene>
    <name evidence="1" type="ORF">PSH97_08020</name>
</gene>
<protein>
    <submittedName>
        <fullName evidence="1">Uncharacterized protein</fullName>
    </submittedName>
</protein>
<dbReference type="EMBL" id="CP117454">
    <property type="protein sequence ID" value="WLG86456.1"/>
    <property type="molecule type" value="Genomic_DNA"/>
</dbReference>
<name>A0ABY9F1F5_9PSED</name>
<keyword evidence="2" id="KW-1185">Reference proteome</keyword>
<dbReference type="Proteomes" id="UP001239418">
    <property type="component" value="Chromosome"/>
</dbReference>
<organism evidence="1 2">
    <name type="scientific">Pseudomonas cucumis</name>
    <dbReference type="NCBI Taxonomy" id="2954082"/>
    <lineage>
        <taxon>Bacteria</taxon>
        <taxon>Pseudomonadati</taxon>
        <taxon>Pseudomonadota</taxon>
        <taxon>Gammaproteobacteria</taxon>
        <taxon>Pseudomonadales</taxon>
        <taxon>Pseudomonadaceae</taxon>
        <taxon>Pseudomonas</taxon>
    </lineage>
</organism>
<evidence type="ECO:0000313" key="1">
    <source>
        <dbReference type="EMBL" id="WLG86456.1"/>
    </source>
</evidence>
<proteinExistence type="predicted"/>
<dbReference type="RefSeq" id="WP_305448764.1">
    <property type="nucleotide sequence ID" value="NZ_CP117454.1"/>
</dbReference>